<dbReference type="GO" id="GO:0005262">
    <property type="term" value="F:calcium channel activity"/>
    <property type="evidence" value="ECO:0007669"/>
    <property type="project" value="TreeGrafter"/>
</dbReference>
<evidence type="ECO:0000256" key="6">
    <source>
        <dbReference type="SAM" id="Phobius"/>
    </source>
</evidence>
<dbReference type="PANTHER" id="PTHR10582:SF28">
    <property type="entry name" value="NANCHUNG, ISOFORM B"/>
    <property type="match status" value="1"/>
</dbReference>
<accession>A0A8R1DRC5</accession>
<feature type="transmembrane region" description="Helical" evidence="6">
    <location>
        <begin position="79"/>
        <end position="100"/>
    </location>
</feature>
<name>A0A8R1DRC5_CAEJA</name>
<reference evidence="9" key="1">
    <citation type="submission" date="2010-08" db="EMBL/GenBank/DDBJ databases">
        <authorList>
            <consortium name="Caenorhabditis japonica Sequencing Consortium"/>
            <person name="Wilson R.K."/>
        </authorList>
    </citation>
    <scope>NUCLEOTIDE SEQUENCE [LARGE SCALE GENOMIC DNA]</scope>
    <source>
        <strain evidence="9">DF5081</strain>
    </source>
</reference>
<evidence type="ECO:0000256" key="5">
    <source>
        <dbReference type="ARBA" id="ARBA00023136"/>
    </source>
</evidence>
<dbReference type="GO" id="GO:0005886">
    <property type="term" value="C:plasma membrane"/>
    <property type="evidence" value="ECO:0007669"/>
    <property type="project" value="TreeGrafter"/>
</dbReference>
<keyword evidence="2 6" id="KW-0812">Transmembrane</keyword>
<keyword evidence="4 6" id="KW-1133">Transmembrane helix</keyword>
<dbReference type="PANTHER" id="PTHR10582">
    <property type="entry name" value="TRANSIENT RECEPTOR POTENTIAL ION CHANNEL PROTEIN"/>
    <property type="match status" value="1"/>
</dbReference>
<evidence type="ECO:0000313" key="9">
    <source>
        <dbReference type="Proteomes" id="UP000005237"/>
    </source>
</evidence>
<dbReference type="Proteomes" id="UP000005237">
    <property type="component" value="Unassembled WGS sequence"/>
</dbReference>
<comment type="subcellular location">
    <subcellularLocation>
        <location evidence="1">Membrane</location>
        <topology evidence="1">Multi-pass membrane protein</topology>
    </subcellularLocation>
</comment>
<evidence type="ECO:0000256" key="1">
    <source>
        <dbReference type="ARBA" id="ARBA00004141"/>
    </source>
</evidence>
<evidence type="ECO:0000256" key="3">
    <source>
        <dbReference type="ARBA" id="ARBA00022737"/>
    </source>
</evidence>
<keyword evidence="9" id="KW-1185">Reference proteome</keyword>
<feature type="transmembrane region" description="Helical" evidence="6">
    <location>
        <begin position="202"/>
        <end position="228"/>
    </location>
</feature>
<evidence type="ECO:0000259" key="7">
    <source>
        <dbReference type="Pfam" id="PF00520"/>
    </source>
</evidence>
<reference evidence="8" key="2">
    <citation type="submission" date="2022-06" db="UniProtKB">
        <authorList>
            <consortium name="EnsemblMetazoa"/>
        </authorList>
    </citation>
    <scope>IDENTIFICATION</scope>
    <source>
        <strain evidence="8">DF5081</strain>
    </source>
</reference>
<feature type="transmembrane region" description="Helical" evidence="6">
    <location>
        <begin position="306"/>
        <end position="328"/>
    </location>
</feature>
<keyword evidence="5 6" id="KW-0472">Membrane</keyword>
<proteinExistence type="predicted"/>
<feature type="domain" description="Ion transport" evidence="7">
    <location>
        <begin position="86"/>
        <end position="338"/>
    </location>
</feature>
<organism evidence="8 9">
    <name type="scientific">Caenorhabditis japonica</name>
    <dbReference type="NCBI Taxonomy" id="281687"/>
    <lineage>
        <taxon>Eukaryota</taxon>
        <taxon>Metazoa</taxon>
        <taxon>Ecdysozoa</taxon>
        <taxon>Nematoda</taxon>
        <taxon>Chromadorea</taxon>
        <taxon>Rhabditida</taxon>
        <taxon>Rhabditina</taxon>
        <taxon>Rhabditomorpha</taxon>
        <taxon>Rhabditoidea</taxon>
        <taxon>Rhabditidae</taxon>
        <taxon>Peloderinae</taxon>
        <taxon>Caenorhabditis</taxon>
    </lineage>
</organism>
<dbReference type="InterPro" id="IPR005821">
    <property type="entry name" value="Ion_trans_dom"/>
</dbReference>
<evidence type="ECO:0000256" key="4">
    <source>
        <dbReference type="ARBA" id="ARBA00022989"/>
    </source>
</evidence>
<protein>
    <submittedName>
        <fullName evidence="8">Ion_trans domain-containing protein</fullName>
    </submittedName>
</protein>
<evidence type="ECO:0000313" key="8">
    <source>
        <dbReference type="EnsemblMetazoa" id="CJA09430.1"/>
    </source>
</evidence>
<keyword evidence="3" id="KW-0677">Repeat</keyword>
<evidence type="ECO:0000256" key="2">
    <source>
        <dbReference type="ARBA" id="ARBA00022692"/>
    </source>
</evidence>
<feature type="transmembrane region" description="Helical" evidence="6">
    <location>
        <begin position="240"/>
        <end position="261"/>
    </location>
</feature>
<dbReference type="InterPro" id="IPR024862">
    <property type="entry name" value="TRPV"/>
</dbReference>
<dbReference type="EnsemblMetazoa" id="CJA09430.1">
    <property type="protein sequence ID" value="CJA09430.1"/>
    <property type="gene ID" value="WBGene00128634"/>
</dbReference>
<feature type="transmembrane region" description="Helical" evidence="6">
    <location>
        <begin position="132"/>
        <end position="151"/>
    </location>
</feature>
<dbReference type="GO" id="GO:0098703">
    <property type="term" value="P:calcium ion import across plasma membrane"/>
    <property type="evidence" value="ECO:0007669"/>
    <property type="project" value="TreeGrafter"/>
</dbReference>
<dbReference type="AlphaFoldDB" id="A0A8R1DRC5"/>
<sequence>MQKIVEEERMINWTYGKAQSAAYPLEHLDSIEPTSGGINQKSVLTIAVYGDKAEHLQLLPNLLEKLVMEKWQAYGKKTLYTQLAIFVLYFVCVGTCFYHRPSPFERNQDASSDLICVHDLKTRKFGDSSKWIILYHILHLICVTGAALYLVQALLHIKNVGYHLYVLGLSGFPAKAIFLFSCILMVSTFFMRVFCLDETEDIVWVVIVLLTSLKFLGFKSVGPFVLMLYKIIIRDLMRFFLIYLVIVVGFSQAFYVIFLGYKRDKTGHQEKSIMSNVAESYVRMFIMSLTEFTVFFEQLEDCEHTVIGKITFVVYMLLVTLLLINMLIAMMTNTYTEVSGNSLEWLRQWSAIILMMEQSFNPATRLRYQRRYSARFDGGDALVLFVKDKMTVSI</sequence>
<dbReference type="Pfam" id="PF00520">
    <property type="entry name" value="Ion_trans"/>
    <property type="match status" value="1"/>
</dbReference>
<feature type="transmembrane region" description="Helical" evidence="6">
    <location>
        <begin position="163"/>
        <end position="190"/>
    </location>
</feature>